<evidence type="ECO:0000256" key="4">
    <source>
        <dbReference type="ARBA" id="ARBA00022438"/>
    </source>
</evidence>
<dbReference type="EMBL" id="BAABHK010000001">
    <property type="protein sequence ID" value="GAA4621712.1"/>
    <property type="molecule type" value="Genomic_DNA"/>
</dbReference>
<keyword evidence="9" id="KW-0732">Signal</keyword>
<reference evidence="12" key="1">
    <citation type="journal article" date="2019" name="Int. J. Syst. Evol. Microbiol.">
        <title>The Global Catalogue of Microorganisms (GCM) 10K type strain sequencing project: providing services to taxonomists for standard genome sequencing and annotation.</title>
        <authorList>
            <consortium name="The Broad Institute Genomics Platform"/>
            <consortium name="The Broad Institute Genome Sequencing Center for Infectious Disease"/>
            <person name="Wu L."/>
            <person name="Ma J."/>
        </authorList>
    </citation>
    <scope>NUCLEOTIDE SEQUENCE [LARGE SCALE GENOMIC DNA]</scope>
    <source>
        <strain evidence="12">JCM 17939</strain>
    </source>
</reference>
<dbReference type="InterPro" id="IPR029058">
    <property type="entry name" value="AB_hydrolase_fold"/>
</dbReference>
<dbReference type="InterPro" id="IPR008979">
    <property type="entry name" value="Galactose-bd-like_sf"/>
</dbReference>
<dbReference type="InterPro" id="IPR013736">
    <property type="entry name" value="Xaa-Pro_dipept_C"/>
</dbReference>
<comment type="caution">
    <text evidence="11">The sequence shown here is derived from an EMBL/GenBank/DDBJ whole genome shotgun (WGS) entry which is preliminary data.</text>
</comment>
<name>A0ABP8U3X1_9ACTN</name>
<keyword evidence="4" id="KW-0031">Aminopeptidase</keyword>
<dbReference type="RefSeq" id="WP_345429508.1">
    <property type="nucleotide sequence ID" value="NZ_BAABHK010000001.1"/>
</dbReference>
<comment type="similarity">
    <text evidence="2">Belongs to the peptidase S15 family.</text>
</comment>
<protein>
    <recommendedName>
        <fullName evidence="3">Xaa-Pro dipeptidyl-peptidase</fullName>
        <ecNumber evidence="3">3.4.14.11</ecNumber>
    </recommendedName>
    <alternativeName>
        <fullName evidence="8">X-prolyl-dipeptidyl aminopeptidase</fullName>
    </alternativeName>
</protein>
<comment type="catalytic activity">
    <reaction evidence="1">
        <text>Hydrolyzes Xaa-Pro-|- bonds to release unblocked, N-terminal dipeptides from substrates including Ala-Pro-|-p-nitroanilide and (sequentially) Tyr-Pro-|-Phe-Pro-|-Gly-Pro-|-Ile.</text>
        <dbReference type="EC" id="3.4.14.11"/>
    </reaction>
</comment>
<organism evidence="11 12">
    <name type="scientific">Actinoallomurus vinaceus</name>
    <dbReference type="NCBI Taxonomy" id="1080074"/>
    <lineage>
        <taxon>Bacteria</taxon>
        <taxon>Bacillati</taxon>
        <taxon>Actinomycetota</taxon>
        <taxon>Actinomycetes</taxon>
        <taxon>Streptosporangiales</taxon>
        <taxon>Thermomonosporaceae</taxon>
        <taxon>Actinoallomurus</taxon>
    </lineage>
</organism>
<dbReference type="NCBIfam" id="NF003780">
    <property type="entry name" value="PRK05371.1-1"/>
    <property type="match status" value="1"/>
</dbReference>
<evidence type="ECO:0000256" key="8">
    <source>
        <dbReference type="ARBA" id="ARBA00030045"/>
    </source>
</evidence>
<evidence type="ECO:0000256" key="5">
    <source>
        <dbReference type="ARBA" id="ARBA00022670"/>
    </source>
</evidence>
<evidence type="ECO:0000313" key="11">
    <source>
        <dbReference type="EMBL" id="GAA4621712.1"/>
    </source>
</evidence>
<evidence type="ECO:0000256" key="6">
    <source>
        <dbReference type="ARBA" id="ARBA00022801"/>
    </source>
</evidence>
<evidence type="ECO:0000256" key="3">
    <source>
        <dbReference type="ARBA" id="ARBA00012463"/>
    </source>
</evidence>
<gene>
    <name evidence="11" type="ORF">GCM10023196_011100</name>
</gene>
<evidence type="ECO:0000313" key="12">
    <source>
        <dbReference type="Proteomes" id="UP001501442"/>
    </source>
</evidence>
<feature type="signal peptide" evidence="9">
    <location>
        <begin position="1"/>
        <end position="25"/>
    </location>
</feature>
<evidence type="ECO:0000256" key="1">
    <source>
        <dbReference type="ARBA" id="ARBA00000123"/>
    </source>
</evidence>
<dbReference type="InterPro" id="IPR000383">
    <property type="entry name" value="Xaa-Pro-like_dom"/>
</dbReference>
<feature type="chain" id="PRO_5046734685" description="Xaa-Pro dipeptidyl-peptidase" evidence="9">
    <location>
        <begin position="26"/>
        <end position="622"/>
    </location>
</feature>
<dbReference type="EC" id="3.4.14.11" evidence="3"/>
<dbReference type="InterPro" id="IPR008252">
    <property type="entry name" value="Pept_S15_Xpro"/>
</dbReference>
<dbReference type="Gene3D" id="3.40.50.1820">
    <property type="entry name" value="alpha/beta hydrolase"/>
    <property type="match status" value="1"/>
</dbReference>
<dbReference type="SMART" id="SM00939">
    <property type="entry name" value="PepX_C"/>
    <property type="match status" value="1"/>
</dbReference>
<dbReference type="SUPFAM" id="SSF53474">
    <property type="entry name" value="alpha/beta-Hydrolases"/>
    <property type="match status" value="1"/>
</dbReference>
<dbReference type="Pfam" id="PF08530">
    <property type="entry name" value="PepX_C"/>
    <property type="match status" value="1"/>
</dbReference>
<feature type="domain" description="Xaa-Pro dipeptidyl-peptidase C-terminal" evidence="10">
    <location>
        <begin position="369"/>
        <end position="618"/>
    </location>
</feature>
<keyword evidence="5" id="KW-0645">Protease</keyword>
<evidence type="ECO:0000259" key="10">
    <source>
        <dbReference type="SMART" id="SM00939"/>
    </source>
</evidence>
<sequence length="622" mass="67329">MRPQRFMILLAGATGLLAGALPAAAAERAAPPHVVIRDGVTQPAFSFQDAIRQTVYVETPVDSDHDGKKDRVAVFVTRPKETDAGLKVASILEGSPYFSGTIDDPYHPADVTDYPRLAPWSPSTAPWTPPNYNRVYYDNYFVSRGYAVLAASTLGTGESDGCPGAVSPAETTAMKTVVQWLTGKAKAYAADGSPVTAGWSTHNVAMAGKSYDGTLPLATAATGVAGLKTVVSISGVASWYDYYRGNGGVIAPGGYEGEDADLHAKVVLTRKNPAACAAAMHEIEKRMDRVSGDYNAFWDERNFAEEAGRFKASVLVTGGLNDWNVKPNQFLNLWQALGRAGVPRKLWIHQAEHDDPIDVRGQAWLDTANRWFAHWLYGVPNGVMSEPKVDFERAPGQWTTAPDWPAPGARPVTLRLGGGQPGTLGAGAPAGQQGFVDAPARTAEQLTAEPDKADPNRLIYLTPKLDKALRLSGTPEVRVNASVDGRSPYLSALLVDYGTDTRFADFAATDQKWCFGDSIPADPGCRTVKKYVTKETPYQIVTRGWLDVRNRHSASRTEPITPGRAYAFDWKLVPYDYVFKPGHRIGLVIMATDHDYTLRYPAGTKVSVRLGGSTLRLPLTTG</sequence>
<evidence type="ECO:0000256" key="7">
    <source>
        <dbReference type="ARBA" id="ARBA00022825"/>
    </source>
</evidence>
<dbReference type="PRINTS" id="PR00923">
    <property type="entry name" value="LACTOPTASE"/>
</dbReference>
<keyword evidence="12" id="KW-1185">Reference proteome</keyword>
<evidence type="ECO:0000256" key="9">
    <source>
        <dbReference type="SAM" id="SignalP"/>
    </source>
</evidence>
<keyword evidence="7" id="KW-0720">Serine protease</keyword>
<evidence type="ECO:0000256" key="2">
    <source>
        <dbReference type="ARBA" id="ARBA00010819"/>
    </source>
</evidence>
<accession>A0ABP8U3X1</accession>
<dbReference type="Pfam" id="PF02129">
    <property type="entry name" value="Peptidase_S15"/>
    <property type="match status" value="1"/>
</dbReference>
<proteinExistence type="inferred from homology"/>
<dbReference type="SUPFAM" id="SSF49785">
    <property type="entry name" value="Galactose-binding domain-like"/>
    <property type="match status" value="1"/>
</dbReference>
<dbReference type="Proteomes" id="UP001501442">
    <property type="component" value="Unassembled WGS sequence"/>
</dbReference>
<dbReference type="Gene3D" id="1.10.246.70">
    <property type="match status" value="1"/>
</dbReference>
<dbReference type="Gene3D" id="2.60.120.260">
    <property type="entry name" value="Galactose-binding domain-like"/>
    <property type="match status" value="1"/>
</dbReference>
<keyword evidence="6" id="KW-0378">Hydrolase</keyword>